<dbReference type="STRING" id="888268.A0A1E5VXA7"/>
<feature type="transmembrane region" description="Helical" evidence="2">
    <location>
        <begin position="343"/>
        <end position="363"/>
    </location>
</feature>
<dbReference type="Pfam" id="PF12515">
    <property type="entry name" value="CaATP_NAI"/>
    <property type="match status" value="1"/>
</dbReference>
<feature type="compositionally biased region" description="Basic and acidic residues" evidence="1">
    <location>
        <begin position="91"/>
        <end position="104"/>
    </location>
</feature>
<sequence length="401" mass="43814">MNPSEEARGRWHSAVGALFVRNRRRRFSIVADLDSRSQNEAHRRTIQLLQPLVVRRLSEYGGDDSQSVVEMSTEANLPGISHFGIAESGRHNLSESTGERDLKANHPPSSTATTQLLQPLVVRRLSEYGGDDSQSGVEMSTEANLPGISHFGIAESGRHNLSESTGERDLEANHPPSSTATAQIDDDEQRKRRVKYSVRAFLFAISMLGAYLGSASSNLFKVASAVYSIAFIADVVFAKKVPSWDSTMVYISSFLLVLASYFCLVSSNKVYAYAIVPTLLLTVPALVQYMRRSSSEWQQLSSTNDDEADKELDGILEWSSNVANGSGFASLVLGHFTGPNKTVASAVVGFLFFLTAALGIYLMTVTTVRIAPLTAHATHLHKVMIALIVGTVITVVIWLHH</sequence>
<keyword evidence="2" id="KW-1133">Transmembrane helix</keyword>
<organism evidence="4 5">
    <name type="scientific">Dichanthelium oligosanthes</name>
    <dbReference type="NCBI Taxonomy" id="888268"/>
    <lineage>
        <taxon>Eukaryota</taxon>
        <taxon>Viridiplantae</taxon>
        <taxon>Streptophyta</taxon>
        <taxon>Embryophyta</taxon>
        <taxon>Tracheophyta</taxon>
        <taxon>Spermatophyta</taxon>
        <taxon>Magnoliopsida</taxon>
        <taxon>Liliopsida</taxon>
        <taxon>Poales</taxon>
        <taxon>Poaceae</taxon>
        <taxon>PACMAD clade</taxon>
        <taxon>Panicoideae</taxon>
        <taxon>Panicodae</taxon>
        <taxon>Paniceae</taxon>
        <taxon>Dichantheliinae</taxon>
        <taxon>Dichanthelium</taxon>
    </lineage>
</organism>
<dbReference type="OrthoDB" id="655425at2759"/>
<evidence type="ECO:0000313" key="5">
    <source>
        <dbReference type="Proteomes" id="UP000095767"/>
    </source>
</evidence>
<dbReference type="Proteomes" id="UP000095767">
    <property type="component" value="Unassembled WGS sequence"/>
</dbReference>
<feature type="domain" description="Calcium-transporting P-type ATPase N-terminal autoinhibitory" evidence="3">
    <location>
        <begin position="2"/>
        <end position="38"/>
    </location>
</feature>
<feature type="compositionally biased region" description="Polar residues" evidence="1">
    <location>
        <begin position="107"/>
        <end position="117"/>
    </location>
</feature>
<keyword evidence="2" id="KW-0472">Membrane</keyword>
<feature type="transmembrane region" description="Helical" evidence="2">
    <location>
        <begin position="270"/>
        <end position="290"/>
    </location>
</feature>
<feature type="region of interest" description="Disordered" evidence="1">
    <location>
        <begin position="91"/>
        <end position="117"/>
    </location>
</feature>
<reference evidence="4 5" key="1">
    <citation type="submission" date="2016-09" db="EMBL/GenBank/DDBJ databases">
        <title>The draft genome of Dichanthelium oligosanthes: A C3 panicoid grass species.</title>
        <authorList>
            <person name="Studer A.J."/>
            <person name="Schnable J.C."/>
            <person name="Brutnell T.P."/>
        </authorList>
    </citation>
    <scope>NUCLEOTIDE SEQUENCE [LARGE SCALE GENOMIC DNA]</scope>
    <source>
        <strain evidence="5">cv. Kellogg 1175</strain>
        <tissue evidence="4">Leaf</tissue>
    </source>
</reference>
<feature type="region of interest" description="Disordered" evidence="1">
    <location>
        <begin position="159"/>
        <end position="188"/>
    </location>
</feature>
<evidence type="ECO:0000256" key="1">
    <source>
        <dbReference type="SAM" id="MobiDB-lite"/>
    </source>
</evidence>
<keyword evidence="2" id="KW-0812">Transmembrane</keyword>
<dbReference type="Gene3D" id="1.20.5.170">
    <property type="match status" value="1"/>
</dbReference>
<feature type="transmembrane region" description="Helical" evidence="2">
    <location>
        <begin position="383"/>
        <end position="400"/>
    </location>
</feature>
<dbReference type="GO" id="GO:0005516">
    <property type="term" value="F:calmodulin binding"/>
    <property type="evidence" value="ECO:0007669"/>
    <property type="project" value="InterPro"/>
</dbReference>
<proteinExistence type="predicted"/>
<accession>A0A1E5VXA7</accession>
<evidence type="ECO:0000256" key="2">
    <source>
        <dbReference type="SAM" id="Phobius"/>
    </source>
</evidence>
<comment type="caution">
    <text evidence="4">The sequence shown here is derived from an EMBL/GenBank/DDBJ whole genome shotgun (WGS) entry which is preliminary data.</text>
</comment>
<feature type="transmembrane region" description="Helical" evidence="2">
    <location>
        <begin position="247"/>
        <end position="264"/>
    </location>
</feature>
<evidence type="ECO:0000313" key="4">
    <source>
        <dbReference type="EMBL" id="OEL29748.1"/>
    </source>
</evidence>
<name>A0A1E5VXA7_9POAL</name>
<keyword evidence="5" id="KW-1185">Reference proteome</keyword>
<dbReference type="AlphaFoldDB" id="A0A1E5VXA7"/>
<dbReference type="EMBL" id="LWDX02026975">
    <property type="protein sequence ID" value="OEL29748.1"/>
    <property type="molecule type" value="Genomic_DNA"/>
</dbReference>
<dbReference type="InterPro" id="IPR024750">
    <property type="entry name" value="Ca_ATPase_N_dom"/>
</dbReference>
<evidence type="ECO:0000259" key="3">
    <source>
        <dbReference type="Pfam" id="PF12515"/>
    </source>
</evidence>
<feature type="transmembrane region" description="Helical" evidence="2">
    <location>
        <begin position="196"/>
        <end position="213"/>
    </location>
</feature>
<protein>
    <recommendedName>
        <fullName evidence="3">Calcium-transporting P-type ATPase N-terminal autoinhibitory domain-containing protein</fullName>
    </recommendedName>
</protein>
<gene>
    <name evidence="4" type="ORF">BAE44_0009233</name>
</gene>
<feature type="compositionally biased region" description="Basic and acidic residues" evidence="1">
    <location>
        <begin position="159"/>
        <end position="172"/>
    </location>
</feature>